<feature type="compositionally biased region" description="Pro residues" evidence="7">
    <location>
        <begin position="207"/>
        <end position="216"/>
    </location>
</feature>
<evidence type="ECO:0000313" key="9">
    <source>
        <dbReference type="EMBL" id="KAL1794099.1"/>
    </source>
</evidence>
<dbReference type="Gene3D" id="1.25.40.10">
    <property type="entry name" value="Tetratricopeptide repeat domain"/>
    <property type="match status" value="5"/>
</dbReference>
<dbReference type="InterPro" id="IPR010491">
    <property type="entry name" value="PRP1_N"/>
</dbReference>
<keyword evidence="10" id="KW-1185">Reference proteome</keyword>
<evidence type="ECO:0000256" key="5">
    <source>
        <dbReference type="ARBA" id="ARBA00023187"/>
    </source>
</evidence>
<dbReference type="Pfam" id="PF06424">
    <property type="entry name" value="PRP1_N"/>
    <property type="match status" value="1"/>
</dbReference>
<evidence type="ECO:0000256" key="4">
    <source>
        <dbReference type="ARBA" id="ARBA00022737"/>
    </source>
</evidence>
<gene>
    <name evidence="9" type="ORF">ACET3X_007520</name>
</gene>
<keyword evidence="3" id="KW-0507">mRNA processing</keyword>
<comment type="caution">
    <text evidence="9">The sequence shown here is derived from an EMBL/GenBank/DDBJ whole genome shotgun (WGS) entry which is preliminary data.</text>
</comment>
<dbReference type="SUPFAM" id="SSF48452">
    <property type="entry name" value="TPR-like"/>
    <property type="match status" value="4"/>
</dbReference>
<feature type="compositionally biased region" description="Basic and acidic residues" evidence="7">
    <location>
        <begin position="168"/>
        <end position="177"/>
    </location>
</feature>
<dbReference type="PANTHER" id="PTHR11246">
    <property type="entry name" value="PRE-MRNA SPLICING FACTOR"/>
    <property type="match status" value="1"/>
</dbReference>
<evidence type="ECO:0000259" key="8">
    <source>
        <dbReference type="Pfam" id="PF06424"/>
    </source>
</evidence>
<feature type="compositionally biased region" description="Low complexity" evidence="7">
    <location>
        <begin position="150"/>
        <end position="162"/>
    </location>
</feature>
<dbReference type="Proteomes" id="UP001578633">
    <property type="component" value="Chromosome 7"/>
</dbReference>
<dbReference type="InterPro" id="IPR059164">
    <property type="entry name" value="HAT_PRP39_C"/>
</dbReference>
<dbReference type="InterPro" id="IPR003107">
    <property type="entry name" value="HAT"/>
</dbReference>
<feature type="compositionally biased region" description="Acidic residues" evidence="7">
    <location>
        <begin position="388"/>
        <end position="401"/>
    </location>
</feature>
<feature type="compositionally biased region" description="Basic and acidic residues" evidence="7">
    <location>
        <begin position="439"/>
        <end position="453"/>
    </location>
</feature>
<sequence length="1246" mass="139477">MPTWLVHGFRWPRAQIRIHIILQNLDDAAPEWLMAPATTACLMQNFKEQWPEQMAKLPDLRFIEQYDPEDLTVKDQPYAYVCDIVHEIKLGVDVEEMRGAGLGDDQWAAIAELRDKVAPGEKLGWFVVVNGDVERWAPPLEEDDDITPDASAISASSHRSSIVQSDTTRTKEQERPSSSKSFKKWLGGKLRKTKSGKNLRGDMTPEEPVPPLPPMSPQYALQSPHGKTPAQTSNYYRSRDYPITPPPPQPQHHPPCYPISQRTRKSRPQVHFVYLTQETAESRSGQLFQYSAQLAPRSSPRLPPAPFANTSGTTTKMSRRDFLSMPAPENYVAGLGRGATGFTTRSDLGPAREGPSEEQMKEMLAKRAASLGQAAPSAYGVTEKKEEERDEEEDRFQDPDNEVGLFSSGMNYDKDDDEADRIYQEVDEKMDKRRRARREAREQQEREEYERNNPKIQLQFADLKRALGGVSEEEWAALPEVGDMTGKAKRAREARLANSRSYAVPDSVLAAASKSGELDTTISSGDADGMTTNLASIGAAQLSALTVRLDSAASAPGTQTTTTSGTSTSVDPKGYMTALSKKEAMGEEVPVEDINRARVLLESAVKTNVHNGPGYVALARLEEVAGKIHTAKKVIARGCELCPRSVVVWEEAIRLNRDNIHNAKIIAANGIKQNTKAVKLWQAAIDLEQTPAARKKVTRQALDHNPQSVELWKTLINDTEELDAVRLLFAKATETVPLSEELWISFARVSKPEDAQQILNKARKAIPTSWAIWIHACRLQEELGKVDMLDMIMTRAVKSLIKENAMIKREEWITQAEICEEQGDTGTAAAIIKATVGWGLDEDDERRDVWLEDARSVLNRNKPETARAILGFAVAVFPYSTTVWHASTDLEKHHGTTDTLLSVLERAVNACPNSESLWLQYAREMWQSGNPEGARQVLGRSFEALPGNEILYTRAVDFEVDAGNYEQARSFLQVARESAATDRIYMKSAVLERQLENYETAIDICNQGLQNWPGSWKLHAIKGQVYEQLSKLPEAHEAFNIGTRAAPKAPVLYILLSRLQVKQGAVVKARSTLDRGRQQNPKSEEILLEQVRLERRQNNTSAAQQLMAGALQQCPNSGLLWAEKIMHLEGRTQRKPRALEAIKKVEKDPLLFVVVARIFWSERRLDKAATWFVKAVTLDSDYGDAWVWYYKFLEQHGTEEKKQDTLSKAAMAEPKHGEIWQSVAKDPKNARKSVEEILKIAAAKAE</sequence>
<comment type="subcellular location">
    <subcellularLocation>
        <location evidence="1">Nucleus</location>
    </subcellularLocation>
</comment>
<feature type="compositionally biased region" description="Pro residues" evidence="7">
    <location>
        <begin position="243"/>
        <end position="257"/>
    </location>
</feature>
<dbReference type="RefSeq" id="XP_069304683.1">
    <property type="nucleotide sequence ID" value="XM_069453676.1"/>
</dbReference>
<feature type="region of interest" description="Disordered" evidence="7">
    <location>
        <begin position="342"/>
        <end position="453"/>
    </location>
</feature>
<keyword evidence="4" id="KW-0677">Repeat</keyword>
<dbReference type="PANTHER" id="PTHR11246:SF1">
    <property type="entry name" value="PRE-MRNA-PROCESSING FACTOR 6"/>
    <property type="match status" value="1"/>
</dbReference>
<evidence type="ECO:0000256" key="1">
    <source>
        <dbReference type="ARBA" id="ARBA00004123"/>
    </source>
</evidence>
<name>A0ABR3UE47_9PLEO</name>
<feature type="region of interest" description="Disordered" evidence="7">
    <location>
        <begin position="295"/>
        <end position="314"/>
    </location>
</feature>
<feature type="compositionally biased region" description="Low complexity" evidence="7">
    <location>
        <begin position="553"/>
        <end position="569"/>
    </location>
</feature>
<organism evidence="9 10">
    <name type="scientific">Alternaria dauci</name>
    <dbReference type="NCBI Taxonomy" id="48095"/>
    <lineage>
        <taxon>Eukaryota</taxon>
        <taxon>Fungi</taxon>
        <taxon>Dikarya</taxon>
        <taxon>Ascomycota</taxon>
        <taxon>Pezizomycotina</taxon>
        <taxon>Dothideomycetes</taxon>
        <taxon>Pleosporomycetidae</taxon>
        <taxon>Pleosporales</taxon>
        <taxon>Pleosporineae</taxon>
        <taxon>Pleosporaceae</taxon>
        <taxon>Alternaria</taxon>
        <taxon>Alternaria sect. Porri</taxon>
    </lineage>
</organism>
<evidence type="ECO:0000313" key="10">
    <source>
        <dbReference type="Proteomes" id="UP001578633"/>
    </source>
</evidence>
<feature type="compositionally biased region" description="Basic and acidic residues" evidence="7">
    <location>
        <begin position="420"/>
        <end position="431"/>
    </location>
</feature>
<reference evidence="9 10" key="1">
    <citation type="submission" date="2024-09" db="EMBL/GenBank/DDBJ databases">
        <title>T2T genomes of carrot and Alternaria dauci and their utility for understanding host-pathogen interaction during carrot leaf blight disease.</title>
        <authorList>
            <person name="Liu W."/>
            <person name="Xu S."/>
            <person name="Ou C."/>
            <person name="Liu X."/>
            <person name="Zhuang F."/>
            <person name="Deng X.W."/>
        </authorList>
    </citation>
    <scope>NUCLEOTIDE SEQUENCE [LARGE SCALE GENOMIC DNA]</scope>
    <source>
        <strain evidence="9 10">A2016</strain>
    </source>
</reference>
<accession>A0ABR3UE47</accession>
<evidence type="ECO:0000256" key="7">
    <source>
        <dbReference type="SAM" id="MobiDB-lite"/>
    </source>
</evidence>
<dbReference type="Pfam" id="PF23241">
    <property type="entry name" value="HAT_PRP39_C"/>
    <property type="match status" value="1"/>
</dbReference>
<evidence type="ECO:0000256" key="3">
    <source>
        <dbReference type="ARBA" id="ARBA00022664"/>
    </source>
</evidence>
<evidence type="ECO:0000256" key="6">
    <source>
        <dbReference type="ARBA" id="ARBA00023242"/>
    </source>
</evidence>
<feature type="domain" description="PRP1 splicing factor N-terminal" evidence="8">
    <location>
        <begin position="327"/>
        <end position="487"/>
    </location>
</feature>
<dbReference type="GeneID" id="96087842"/>
<evidence type="ECO:0000256" key="2">
    <source>
        <dbReference type="ARBA" id="ARBA00011524"/>
    </source>
</evidence>
<dbReference type="SMART" id="SM00386">
    <property type="entry name" value="HAT"/>
    <property type="match status" value="10"/>
</dbReference>
<protein>
    <recommendedName>
        <fullName evidence="8">PRP1 splicing factor N-terminal domain-containing protein</fullName>
    </recommendedName>
</protein>
<comment type="subunit">
    <text evidence="2">Associated with the spliceosome.</text>
</comment>
<dbReference type="InterPro" id="IPR011990">
    <property type="entry name" value="TPR-like_helical_dom_sf"/>
</dbReference>
<dbReference type="EMBL" id="JBHGVX010000007">
    <property type="protein sequence ID" value="KAL1794099.1"/>
    <property type="molecule type" value="Genomic_DNA"/>
</dbReference>
<feature type="region of interest" description="Disordered" evidence="7">
    <location>
        <begin position="139"/>
        <end position="260"/>
    </location>
</feature>
<keyword evidence="5" id="KW-0508">mRNA splicing</keyword>
<keyword evidence="6" id="KW-0539">Nucleus</keyword>
<feature type="region of interest" description="Disordered" evidence="7">
    <location>
        <begin position="553"/>
        <end position="573"/>
    </location>
</feature>
<feature type="compositionally biased region" description="Basic and acidic residues" evidence="7">
    <location>
        <begin position="354"/>
        <end position="365"/>
    </location>
</feature>
<proteinExistence type="predicted"/>
<dbReference type="InterPro" id="IPR045075">
    <property type="entry name" value="Syf1-like"/>
</dbReference>